<protein>
    <submittedName>
        <fullName evidence="1">L-ascorbate metabolism protein UlaG, beta-lactamase superfamily</fullName>
    </submittedName>
</protein>
<dbReference type="STRING" id="1120996.SAMN02746066_02469"/>
<dbReference type="InterPro" id="IPR036866">
    <property type="entry name" value="RibonucZ/Hydroxyglut_hydro"/>
</dbReference>
<accession>A0A1M7JYP0</accession>
<sequence>MIISVQYIKHSCYLVELANAYLLFDYYTGEIPKLSSSKPVYAFASHFHEDHFSFSLFSKLADVSNVQYILSNDIKKKYSKNYFLKQGVTEVLYDSINFIAPDMDITIDDFHIRTLDSTDCGVAFIIETNEETIYHAGDLNCWTWDGNTEQENEEITIAYQTEIAKLEGMHIDLAFLPLDPRQENHFHLGFDYFMNQVDVSSAYAMHCWDDFSVISKLKSMDCSKSYYHKIRN</sequence>
<dbReference type="OrthoDB" id="36975at2"/>
<proteinExistence type="predicted"/>
<reference evidence="1 2" key="1">
    <citation type="submission" date="2016-11" db="EMBL/GenBank/DDBJ databases">
        <authorList>
            <person name="Jaros S."/>
            <person name="Januszkiewicz K."/>
            <person name="Wedrychowicz H."/>
        </authorList>
    </citation>
    <scope>NUCLEOTIDE SEQUENCE [LARGE SCALE GENOMIC DNA]</scope>
    <source>
        <strain evidence="1 2">DSM 15930</strain>
    </source>
</reference>
<dbReference type="AlphaFoldDB" id="A0A1M7JYP0"/>
<name>A0A1M7JYP0_9FIRM</name>
<dbReference type="SUPFAM" id="SSF56281">
    <property type="entry name" value="Metallo-hydrolase/oxidoreductase"/>
    <property type="match status" value="1"/>
</dbReference>
<dbReference type="EMBL" id="FRCP01000012">
    <property type="protein sequence ID" value="SHM57647.1"/>
    <property type="molecule type" value="Genomic_DNA"/>
</dbReference>
<dbReference type="Proteomes" id="UP000184038">
    <property type="component" value="Unassembled WGS sequence"/>
</dbReference>
<dbReference type="Pfam" id="PF13483">
    <property type="entry name" value="Lactamase_B_3"/>
    <property type="match status" value="1"/>
</dbReference>
<evidence type="ECO:0000313" key="1">
    <source>
        <dbReference type="EMBL" id="SHM57647.1"/>
    </source>
</evidence>
<dbReference type="PANTHER" id="PTHR42967">
    <property type="entry name" value="METAL DEPENDENT HYDROLASE"/>
    <property type="match status" value="1"/>
</dbReference>
<dbReference type="PANTHER" id="PTHR42967:SF1">
    <property type="entry name" value="MBL FOLD METALLO-HYDROLASE"/>
    <property type="match status" value="1"/>
</dbReference>
<organism evidence="1 2">
    <name type="scientific">Anaerosporobacter mobilis DSM 15930</name>
    <dbReference type="NCBI Taxonomy" id="1120996"/>
    <lineage>
        <taxon>Bacteria</taxon>
        <taxon>Bacillati</taxon>
        <taxon>Bacillota</taxon>
        <taxon>Clostridia</taxon>
        <taxon>Lachnospirales</taxon>
        <taxon>Lachnospiraceae</taxon>
        <taxon>Anaerosporobacter</taxon>
    </lineage>
</organism>
<keyword evidence="2" id="KW-1185">Reference proteome</keyword>
<evidence type="ECO:0000313" key="2">
    <source>
        <dbReference type="Proteomes" id="UP000184038"/>
    </source>
</evidence>
<dbReference type="Gene3D" id="3.60.15.10">
    <property type="entry name" value="Ribonuclease Z/Hydroxyacylglutathione hydrolase-like"/>
    <property type="match status" value="1"/>
</dbReference>
<gene>
    <name evidence="1" type="ORF">SAMN02746066_02469</name>
</gene>
<dbReference type="RefSeq" id="WP_084139227.1">
    <property type="nucleotide sequence ID" value="NZ_FRCP01000012.1"/>
</dbReference>